<organism evidence="1 2">
    <name type="scientific">Streblomastix strix</name>
    <dbReference type="NCBI Taxonomy" id="222440"/>
    <lineage>
        <taxon>Eukaryota</taxon>
        <taxon>Metamonada</taxon>
        <taxon>Preaxostyla</taxon>
        <taxon>Oxymonadida</taxon>
        <taxon>Streblomastigidae</taxon>
        <taxon>Streblomastix</taxon>
    </lineage>
</organism>
<evidence type="ECO:0000313" key="2">
    <source>
        <dbReference type="Proteomes" id="UP000324800"/>
    </source>
</evidence>
<dbReference type="Proteomes" id="UP000324800">
    <property type="component" value="Unassembled WGS sequence"/>
</dbReference>
<dbReference type="AlphaFoldDB" id="A0A5J4VM91"/>
<name>A0A5J4VM91_9EUKA</name>
<proteinExistence type="predicted"/>
<comment type="caution">
    <text evidence="1">The sequence shown here is derived from an EMBL/GenBank/DDBJ whole genome shotgun (WGS) entry which is preliminary data.</text>
</comment>
<dbReference type="EMBL" id="SNRW01006099">
    <property type="protein sequence ID" value="KAA6383732.1"/>
    <property type="molecule type" value="Genomic_DNA"/>
</dbReference>
<gene>
    <name evidence="1" type="ORF">EZS28_020742</name>
</gene>
<reference evidence="1 2" key="1">
    <citation type="submission" date="2019-03" db="EMBL/GenBank/DDBJ databases">
        <title>Single cell metagenomics reveals metabolic interactions within the superorganism composed of flagellate Streblomastix strix and complex community of Bacteroidetes bacteria on its surface.</title>
        <authorList>
            <person name="Treitli S.C."/>
            <person name="Kolisko M."/>
            <person name="Husnik F."/>
            <person name="Keeling P."/>
            <person name="Hampl V."/>
        </authorList>
    </citation>
    <scope>NUCLEOTIDE SEQUENCE [LARGE SCALE GENOMIC DNA]</scope>
    <source>
        <strain evidence="1">ST1C</strain>
    </source>
</reference>
<sequence>MLIKFLQVSIQEALVRKFGYIHALSDALSLGDCLEEDIRVNQIALWGLKNFILQLRKGRDWNHPTHPKLLNELIDKLEEKGSVEDIELLIYHSKELKGGVRFYALKAMNIGIQFFHDEEI</sequence>
<accession>A0A5J4VM91</accession>
<protein>
    <submittedName>
        <fullName evidence="1">Uncharacterized protein</fullName>
    </submittedName>
</protein>
<evidence type="ECO:0000313" key="1">
    <source>
        <dbReference type="EMBL" id="KAA6383732.1"/>
    </source>
</evidence>